<dbReference type="GO" id="GO:0004713">
    <property type="term" value="F:protein tyrosine kinase activity"/>
    <property type="evidence" value="ECO:0007669"/>
    <property type="project" value="TreeGrafter"/>
</dbReference>
<evidence type="ECO:0000256" key="3">
    <source>
        <dbReference type="ARBA" id="ARBA00022475"/>
    </source>
</evidence>
<dbReference type="InterPro" id="IPR050445">
    <property type="entry name" value="Bact_polysacc_biosynth/exp"/>
</dbReference>
<dbReference type="GO" id="GO:0005886">
    <property type="term" value="C:plasma membrane"/>
    <property type="evidence" value="ECO:0007669"/>
    <property type="project" value="UniProtKB-SubCell"/>
</dbReference>
<evidence type="ECO:0000256" key="7">
    <source>
        <dbReference type="SAM" id="Phobius"/>
    </source>
</evidence>
<comment type="similarity">
    <text evidence="2">Belongs to the CpsC/CapA family.</text>
</comment>
<dbReference type="OrthoDB" id="2360475at2"/>
<dbReference type="EMBL" id="SWFM01000002">
    <property type="protein sequence ID" value="TKD70726.1"/>
    <property type="molecule type" value="Genomic_DNA"/>
</dbReference>
<name>A0A4U1MJN6_9BACL</name>
<organism evidence="10 11">
    <name type="scientific">Guptibacillus hwajinpoensis</name>
    <dbReference type="NCBI Taxonomy" id="208199"/>
    <lineage>
        <taxon>Bacteria</taxon>
        <taxon>Bacillati</taxon>
        <taxon>Bacillota</taxon>
        <taxon>Bacilli</taxon>
        <taxon>Bacillales</taxon>
        <taxon>Guptibacillaceae</taxon>
        <taxon>Guptibacillus</taxon>
    </lineage>
</organism>
<keyword evidence="5 7" id="KW-1133">Transmembrane helix</keyword>
<evidence type="ECO:0000313" key="11">
    <source>
        <dbReference type="Proteomes" id="UP000310541"/>
    </source>
</evidence>
<dbReference type="InterPro" id="IPR032807">
    <property type="entry name" value="GNVR"/>
</dbReference>
<dbReference type="Pfam" id="PF02706">
    <property type="entry name" value="Wzz"/>
    <property type="match status" value="1"/>
</dbReference>
<dbReference type="PANTHER" id="PTHR32309:SF13">
    <property type="entry name" value="FERRIC ENTEROBACTIN TRANSPORT PROTEIN FEPE"/>
    <property type="match status" value="1"/>
</dbReference>
<feature type="transmembrane region" description="Helical" evidence="7">
    <location>
        <begin position="174"/>
        <end position="195"/>
    </location>
</feature>
<feature type="domain" description="Tyrosine-protein kinase G-rich" evidence="9">
    <location>
        <begin position="142"/>
        <end position="194"/>
    </location>
</feature>
<accession>A0A4U1MJN6</accession>
<proteinExistence type="inferred from homology"/>
<protein>
    <submittedName>
        <fullName evidence="10">Capsular biosynthesis protein</fullName>
    </submittedName>
</protein>
<evidence type="ECO:0000259" key="8">
    <source>
        <dbReference type="Pfam" id="PF02706"/>
    </source>
</evidence>
<evidence type="ECO:0000256" key="6">
    <source>
        <dbReference type="ARBA" id="ARBA00023136"/>
    </source>
</evidence>
<keyword evidence="3" id="KW-1003">Cell membrane</keyword>
<dbReference type="AlphaFoldDB" id="A0A4U1MJN6"/>
<comment type="subcellular location">
    <subcellularLocation>
        <location evidence="1">Cell membrane</location>
        <topology evidence="1">Multi-pass membrane protein</topology>
    </subcellularLocation>
</comment>
<evidence type="ECO:0000256" key="5">
    <source>
        <dbReference type="ARBA" id="ARBA00022989"/>
    </source>
</evidence>
<evidence type="ECO:0000256" key="2">
    <source>
        <dbReference type="ARBA" id="ARBA00006683"/>
    </source>
</evidence>
<gene>
    <name evidence="10" type="ORF">FBF83_08895</name>
</gene>
<evidence type="ECO:0000259" key="9">
    <source>
        <dbReference type="Pfam" id="PF13807"/>
    </source>
</evidence>
<sequence>MEETISLKEIFEVLKKRLSLILLITLLATATSGVVSYFLLTPIYETQTQILVNQKTDKDSAIDYNQVNRDVALINTYSVIIKSPTILDEVKESLSLDMTTNTLNNKISVSNAQNSQVVLISVTDPDPKLAVKIANTTATVFEKEISNIMNVDNVSILSKAGFEGTPAPVNPNPVLNMAIALIIGLMVGVGLAFLLEYLDNTIKDENDIEKLLGLPVLGTIAVIEDKEVGSSKGNAKKSVRGETVES</sequence>
<feature type="transmembrane region" description="Helical" evidence="7">
    <location>
        <begin position="20"/>
        <end position="40"/>
    </location>
</feature>
<evidence type="ECO:0000313" key="10">
    <source>
        <dbReference type="EMBL" id="TKD70726.1"/>
    </source>
</evidence>
<reference evidence="10 11" key="1">
    <citation type="submission" date="2019-04" db="EMBL/GenBank/DDBJ databases">
        <title>Genome sequence of Bacillus hwajinpoensis strain Y2.</title>
        <authorList>
            <person name="Fair J.L."/>
            <person name="Maclea K.S."/>
        </authorList>
    </citation>
    <scope>NUCLEOTIDE SEQUENCE [LARGE SCALE GENOMIC DNA]</scope>
    <source>
        <strain evidence="10 11">Y2</strain>
    </source>
</reference>
<dbReference type="InterPro" id="IPR003856">
    <property type="entry name" value="LPS_length_determ_N"/>
</dbReference>
<dbReference type="RefSeq" id="WP_136946800.1">
    <property type="nucleotide sequence ID" value="NZ_SWFM01000002.1"/>
</dbReference>
<comment type="caution">
    <text evidence="10">The sequence shown here is derived from an EMBL/GenBank/DDBJ whole genome shotgun (WGS) entry which is preliminary data.</text>
</comment>
<keyword evidence="6 7" id="KW-0472">Membrane</keyword>
<evidence type="ECO:0000256" key="1">
    <source>
        <dbReference type="ARBA" id="ARBA00004651"/>
    </source>
</evidence>
<feature type="domain" description="Polysaccharide chain length determinant N-terminal" evidence="8">
    <location>
        <begin position="3"/>
        <end position="93"/>
    </location>
</feature>
<dbReference type="Pfam" id="PF13807">
    <property type="entry name" value="GNVR"/>
    <property type="match status" value="1"/>
</dbReference>
<evidence type="ECO:0000256" key="4">
    <source>
        <dbReference type="ARBA" id="ARBA00022692"/>
    </source>
</evidence>
<keyword evidence="4 7" id="KW-0812">Transmembrane</keyword>
<dbReference type="PANTHER" id="PTHR32309">
    <property type="entry name" value="TYROSINE-PROTEIN KINASE"/>
    <property type="match status" value="1"/>
</dbReference>
<dbReference type="Proteomes" id="UP000310541">
    <property type="component" value="Unassembled WGS sequence"/>
</dbReference>